<proteinExistence type="inferred from homology"/>
<dbReference type="SUPFAM" id="SSF55190">
    <property type="entry name" value="Arginyl-tRNA synthetase (ArgRS), N-terminal 'additional' domain"/>
    <property type="match status" value="1"/>
</dbReference>
<dbReference type="Proteomes" id="UP000545876">
    <property type="component" value="Unassembled WGS sequence"/>
</dbReference>
<dbReference type="SUPFAM" id="SSF47323">
    <property type="entry name" value="Anticodon-binding domain of a subclass of class I aminoacyl-tRNA synthetases"/>
    <property type="match status" value="1"/>
</dbReference>
<dbReference type="Pfam" id="PF05746">
    <property type="entry name" value="DALR_1"/>
    <property type="match status" value="1"/>
</dbReference>
<organism evidence="13 14">
    <name type="scientific">Candidatus Dojkabacteria bacterium</name>
    <dbReference type="NCBI Taxonomy" id="2099670"/>
    <lineage>
        <taxon>Bacteria</taxon>
        <taxon>Candidatus Dojkabacteria</taxon>
    </lineage>
</organism>
<keyword evidence="3 10" id="KW-0436">Ligase</keyword>
<evidence type="ECO:0000256" key="8">
    <source>
        <dbReference type="ARBA" id="ARBA00049339"/>
    </source>
</evidence>
<evidence type="ECO:0000256" key="2">
    <source>
        <dbReference type="ARBA" id="ARBA00012837"/>
    </source>
</evidence>
<dbReference type="AlphaFoldDB" id="A0A847D042"/>
<evidence type="ECO:0000256" key="7">
    <source>
        <dbReference type="ARBA" id="ARBA00023146"/>
    </source>
</evidence>
<sequence length="594" mass="67806">MKNRIKEKIKEALIMLQIDLPEEGVFVEETKDISKGDFSTNIAMRLASVEKTDPLILAERIVKSLKKDKDFKLIEFVKPGFINFFLSDTYLLGEIEKYAKLGADYFAQNIQKGRNIAIEFTDANPFKIFHIGHLYTNAVGESISRMQESLGASVKRVTYQGDVGLHVSKTMWGVEEQLKKEGKNFSDIEKLDLEERVAWLGSCYILGAEMYDYSKESKAIEEINEINYYIYYLTNPSLEKKDFSKFEEVNIKEKYTKGRLWCLEYFEKIYSVLGTKFDNYFFESEVSEMGLEIVKKNTGEIFKKDAGSVIYEGEKEKGLHTRVFINKYGLPTYETKEIGLALKKEELLRSDESIIITANEQSSYFKVIMDVLSKLNPEIAYKTKHFSHGVIRLPNAQKMSSRRGGVISGEWLFSETKRKVLSIMSNSDELEPELVDEISDKIAIAAIKYAFLKVTIGSDIVFDFDKAISFDGDTGPYIQYVYARANSLIKEFGTGDSQNICLGSCLANPFVERLVRTLSKYRVAMLDSALTYSPSTLCQYLFDLSQSFNAFYQNVRLSEMSEDDRGVYLVIIRAVLNVLQSGLFNLGIPIVEKM</sequence>
<name>A0A847D042_9BACT</name>
<dbReference type="PRINTS" id="PR01038">
    <property type="entry name" value="TRNASYNTHARG"/>
</dbReference>
<dbReference type="GO" id="GO:0005737">
    <property type="term" value="C:cytoplasm"/>
    <property type="evidence" value="ECO:0007669"/>
    <property type="project" value="UniProtKB-UniRule"/>
</dbReference>
<dbReference type="InterPro" id="IPR001278">
    <property type="entry name" value="Arg-tRNA-ligase"/>
</dbReference>
<dbReference type="GO" id="GO:0005524">
    <property type="term" value="F:ATP binding"/>
    <property type="evidence" value="ECO:0007669"/>
    <property type="project" value="UniProtKB-KW"/>
</dbReference>
<evidence type="ECO:0000256" key="5">
    <source>
        <dbReference type="ARBA" id="ARBA00022840"/>
    </source>
</evidence>
<dbReference type="PANTHER" id="PTHR11956">
    <property type="entry name" value="ARGINYL-TRNA SYNTHETASE"/>
    <property type="match status" value="1"/>
</dbReference>
<dbReference type="SUPFAM" id="SSF52374">
    <property type="entry name" value="Nucleotidylyl transferase"/>
    <property type="match status" value="1"/>
</dbReference>
<dbReference type="InterPro" id="IPR009080">
    <property type="entry name" value="tRNAsynth_Ia_anticodon-bd"/>
</dbReference>
<gene>
    <name evidence="13" type="primary">argS</name>
    <name evidence="13" type="ORF">GX656_00130</name>
</gene>
<dbReference type="Pfam" id="PF00750">
    <property type="entry name" value="tRNA-synt_1d"/>
    <property type="match status" value="1"/>
</dbReference>
<dbReference type="SMART" id="SM00836">
    <property type="entry name" value="DALR_1"/>
    <property type="match status" value="1"/>
</dbReference>
<dbReference type="GO" id="GO:0004814">
    <property type="term" value="F:arginine-tRNA ligase activity"/>
    <property type="evidence" value="ECO:0007669"/>
    <property type="project" value="UniProtKB-UniRule"/>
</dbReference>
<dbReference type="InterPro" id="IPR005148">
    <property type="entry name" value="Arg-tRNA-synth_N"/>
</dbReference>
<dbReference type="EC" id="6.1.1.19" evidence="2 9"/>
<dbReference type="Pfam" id="PF03485">
    <property type="entry name" value="Arg_tRNA_synt_N"/>
    <property type="match status" value="1"/>
</dbReference>
<evidence type="ECO:0000313" key="14">
    <source>
        <dbReference type="Proteomes" id="UP000545876"/>
    </source>
</evidence>
<evidence type="ECO:0000256" key="4">
    <source>
        <dbReference type="ARBA" id="ARBA00022741"/>
    </source>
</evidence>
<dbReference type="InterPro" id="IPR035684">
    <property type="entry name" value="ArgRS_core"/>
</dbReference>
<evidence type="ECO:0000256" key="6">
    <source>
        <dbReference type="ARBA" id="ARBA00022917"/>
    </source>
</evidence>
<feature type="domain" description="Arginyl tRNA synthetase N-terminal" evidence="12">
    <location>
        <begin position="3"/>
        <end position="86"/>
    </location>
</feature>
<comment type="catalytic activity">
    <reaction evidence="8">
        <text>tRNA(Arg) + L-arginine + ATP = L-arginyl-tRNA(Arg) + AMP + diphosphate</text>
        <dbReference type="Rhea" id="RHEA:20301"/>
        <dbReference type="Rhea" id="RHEA-COMP:9658"/>
        <dbReference type="Rhea" id="RHEA-COMP:9673"/>
        <dbReference type="ChEBI" id="CHEBI:30616"/>
        <dbReference type="ChEBI" id="CHEBI:32682"/>
        <dbReference type="ChEBI" id="CHEBI:33019"/>
        <dbReference type="ChEBI" id="CHEBI:78442"/>
        <dbReference type="ChEBI" id="CHEBI:78513"/>
        <dbReference type="ChEBI" id="CHEBI:456215"/>
        <dbReference type="EC" id="6.1.1.19"/>
    </reaction>
</comment>
<protein>
    <recommendedName>
        <fullName evidence="2 9">Arginine--tRNA ligase</fullName>
        <ecNumber evidence="2 9">6.1.1.19</ecNumber>
    </recommendedName>
</protein>
<dbReference type="NCBIfam" id="TIGR00456">
    <property type="entry name" value="argS"/>
    <property type="match status" value="1"/>
</dbReference>
<comment type="similarity">
    <text evidence="1 10">Belongs to the class-I aminoacyl-tRNA synthetase family.</text>
</comment>
<dbReference type="Gene3D" id="3.40.50.620">
    <property type="entry name" value="HUPs"/>
    <property type="match status" value="1"/>
</dbReference>
<keyword evidence="6 10" id="KW-0648">Protein biosynthesis</keyword>
<dbReference type="SMART" id="SM01016">
    <property type="entry name" value="Arg_tRNA_synt_N"/>
    <property type="match status" value="1"/>
</dbReference>
<dbReference type="InterPro" id="IPR008909">
    <property type="entry name" value="DALR_anticod-bd"/>
</dbReference>
<dbReference type="Gene3D" id="3.30.1360.70">
    <property type="entry name" value="Arginyl tRNA synthetase N-terminal domain"/>
    <property type="match status" value="1"/>
</dbReference>
<evidence type="ECO:0000256" key="3">
    <source>
        <dbReference type="ARBA" id="ARBA00022598"/>
    </source>
</evidence>
<accession>A0A847D042</accession>
<evidence type="ECO:0000259" key="12">
    <source>
        <dbReference type="SMART" id="SM01016"/>
    </source>
</evidence>
<keyword evidence="5 10" id="KW-0067">ATP-binding</keyword>
<evidence type="ECO:0000313" key="13">
    <source>
        <dbReference type="EMBL" id="NLD25041.1"/>
    </source>
</evidence>
<evidence type="ECO:0000256" key="1">
    <source>
        <dbReference type="ARBA" id="ARBA00005594"/>
    </source>
</evidence>
<keyword evidence="4 10" id="KW-0547">Nucleotide-binding</keyword>
<dbReference type="GO" id="GO:0006420">
    <property type="term" value="P:arginyl-tRNA aminoacylation"/>
    <property type="evidence" value="ECO:0007669"/>
    <property type="project" value="UniProtKB-UniRule"/>
</dbReference>
<dbReference type="EMBL" id="JAAZBX010000001">
    <property type="protein sequence ID" value="NLD25041.1"/>
    <property type="molecule type" value="Genomic_DNA"/>
</dbReference>
<dbReference type="InterPro" id="IPR014729">
    <property type="entry name" value="Rossmann-like_a/b/a_fold"/>
</dbReference>
<evidence type="ECO:0000256" key="10">
    <source>
        <dbReference type="RuleBase" id="RU363038"/>
    </source>
</evidence>
<feature type="domain" description="DALR anticodon binding" evidence="11">
    <location>
        <begin position="478"/>
        <end position="594"/>
    </location>
</feature>
<keyword evidence="7 10" id="KW-0030">Aminoacyl-tRNA synthetase</keyword>
<reference evidence="13 14" key="1">
    <citation type="journal article" date="2020" name="Biotechnol. Biofuels">
        <title>New insights from the biogas microbiome by comprehensive genome-resolved metagenomics of nearly 1600 species originating from multiple anaerobic digesters.</title>
        <authorList>
            <person name="Campanaro S."/>
            <person name="Treu L."/>
            <person name="Rodriguez-R L.M."/>
            <person name="Kovalovszki A."/>
            <person name="Ziels R.M."/>
            <person name="Maus I."/>
            <person name="Zhu X."/>
            <person name="Kougias P.G."/>
            <person name="Basile A."/>
            <person name="Luo G."/>
            <person name="Schluter A."/>
            <person name="Konstantinidis K.T."/>
            <person name="Angelidaki I."/>
        </authorList>
    </citation>
    <scope>NUCLEOTIDE SEQUENCE [LARGE SCALE GENOMIC DNA]</scope>
    <source>
        <strain evidence="13">AS06rmzACSIP_65</strain>
    </source>
</reference>
<dbReference type="InterPro" id="IPR036695">
    <property type="entry name" value="Arg-tRNA-synth_N_sf"/>
</dbReference>
<comment type="caution">
    <text evidence="13">The sequence shown here is derived from an EMBL/GenBank/DDBJ whole genome shotgun (WGS) entry which is preliminary data.</text>
</comment>
<dbReference type="PANTHER" id="PTHR11956:SF5">
    <property type="entry name" value="ARGININE--TRNA LIGASE, CYTOPLASMIC"/>
    <property type="match status" value="1"/>
</dbReference>
<evidence type="ECO:0000256" key="9">
    <source>
        <dbReference type="NCBIfam" id="TIGR00456"/>
    </source>
</evidence>
<evidence type="ECO:0000259" key="11">
    <source>
        <dbReference type="SMART" id="SM00836"/>
    </source>
</evidence>
<dbReference type="Gene3D" id="1.10.730.10">
    <property type="entry name" value="Isoleucyl-tRNA Synthetase, Domain 1"/>
    <property type="match status" value="1"/>
</dbReference>